<dbReference type="PANTHER" id="PTHR20883">
    <property type="entry name" value="PHYTANOYL-COA DIOXYGENASE DOMAIN CONTAINING 1"/>
    <property type="match status" value="1"/>
</dbReference>
<gene>
    <name evidence="1" type="ORF">NDR86_12555</name>
</gene>
<comment type="caution">
    <text evidence="1">The sequence shown here is derived from an EMBL/GenBank/DDBJ whole genome shotgun (WGS) entry which is preliminary data.</text>
</comment>
<dbReference type="GO" id="GO:0016706">
    <property type="term" value="F:2-oxoglutarate-dependent dioxygenase activity"/>
    <property type="evidence" value="ECO:0007669"/>
    <property type="project" value="UniProtKB-ARBA"/>
</dbReference>
<proteinExistence type="predicted"/>
<dbReference type="InterPro" id="IPR010092">
    <property type="entry name" value="Chlorin_enz"/>
</dbReference>
<keyword evidence="2" id="KW-1185">Reference proteome</keyword>
<dbReference type="NCBIfam" id="TIGR01762">
    <property type="entry name" value="chlorin-enz"/>
    <property type="match status" value="1"/>
</dbReference>
<reference evidence="1" key="1">
    <citation type="submission" date="2022-06" db="EMBL/GenBank/DDBJ databases">
        <title>Novel species in genus nocardia.</title>
        <authorList>
            <person name="Li F."/>
        </authorList>
    </citation>
    <scope>NUCLEOTIDE SEQUENCE</scope>
    <source>
        <strain evidence="1">CDC141</strain>
    </source>
</reference>
<dbReference type="PANTHER" id="PTHR20883:SF48">
    <property type="entry name" value="ECTOINE DIOXYGENASE"/>
    <property type="match status" value="1"/>
</dbReference>
<dbReference type="Proteomes" id="UP001139157">
    <property type="component" value="Unassembled WGS sequence"/>
</dbReference>
<dbReference type="Gene3D" id="2.60.120.620">
    <property type="entry name" value="q2cbj1_9rhob like domain"/>
    <property type="match status" value="1"/>
</dbReference>
<organism evidence="1 2">
    <name type="scientific">Nocardia pulmonis</name>
    <dbReference type="NCBI Taxonomy" id="2951408"/>
    <lineage>
        <taxon>Bacteria</taxon>
        <taxon>Bacillati</taxon>
        <taxon>Actinomycetota</taxon>
        <taxon>Actinomycetes</taxon>
        <taxon>Mycobacteriales</taxon>
        <taxon>Nocardiaceae</taxon>
        <taxon>Nocardia</taxon>
    </lineage>
</organism>
<dbReference type="AlphaFoldDB" id="A0A9X2E605"/>
<dbReference type="Pfam" id="PF05721">
    <property type="entry name" value="PhyH"/>
    <property type="match status" value="1"/>
</dbReference>
<dbReference type="SUPFAM" id="SSF51197">
    <property type="entry name" value="Clavaminate synthase-like"/>
    <property type="match status" value="1"/>
</dbReference>
<dbReference type="GO" id="GO:0005506">
    <property type="term" value="F:iron ion binding"/>
    <property type="evidence" value="ECO:0007669"/>
    <property type="project" value="UniProtKB-ARBA"/>
</dbReference>
<protein>
    <submittedName>
        <fullName evidence="1">Chlorinating enzyme</fullName>
    </submittedName>
</protein>
<evidence type="ECO:0000313" key="2">
    <source>
        <dbReference type="Proteomes" id="UP001139157"/>
    </source>
</evidence>
<name>A0A9X2E605_9NOCA</name>
<evidence type="ECO:0000313" key="1">
    <source>
        <dbReference type="EMBL" id="MCM6774306.1"/>
    </source>
</evidence>
<dbReference type="RefSeq" id="WP_251911869.1">
    <property type="nucleotide sequence ID" value="NZ_JAMRXG010000005.1"/>
</dbReference>
<sequence>MTQQLAAFALSESELETFREQGYIGPFDLYEPDEMEQNLRALRPKLLNTKNAIYSGKSSLSGVTNLANYDRHLDIDFLAEHITRPEIVDRVSSILGPDTLCWRTEFFPKYPGDEGTDWHQADNFSNVAGSKHPQIVWPEDAEFGGTITVWTAFTEASVANGCLQFIPGSHKTMNYDESKVMEYSPDAINNVSKNGVRRGFFGYDYRQLQKDPNWSPDESKAVSQVMRQGQFIIFWSTLMHASHPHSGATDQMRLGFAARYLPTSVKVYPYSDSLAEFGGQASLDKFGNVLTSGVDTFGHNRFVQRTVNGYEFTARPGVGA</sequence>
<accession>A0A9X2E605</accession>
<dbReference type="InterPro" id="IPR008775">
    <property type="entry name" value="Phytyl_CoA_dOase-like"/>
</dbReference>
<dbReference type="EMBL" id="JAMRXG010000005">
    <property type="protein sequence ID" value="MCM6774306.1"/>
    <property type="molecule type" value="Genomic_DNA"/>
</dbReference>